<feature type="compositionally biased region" description="Basic and acidic residues" evidence="3">
    <location>
        <begin position="217"/>
        <end position="256"/>
    </location>
</feature>
<protein>
    <submittedName>
        <fullName evidence="7">Glutathione S-transferase theta-1</fullName>
    </submittedName>
</protein>
<comment type="caution">
    <text evidence="7">The sequence shown here is derived from an EMBL/GenBank/DDBJ whole genome shotgun (WGS) entry which is preliminary data.</text>
</comment>
<dbReference type="InterPro" id="IPR029190">
    <property type="entry name" value="Rrp14/SURF6_C"/>
</dbReference>
<proteinExistence type="predicted"/>
<name>A0A1Q9CSA0_SYMMI</name>
<feature type="transmembrane region" description="Helical" evidence="4">
    <location>
        <begin position="1167"/>
        <end position="1191"/>
    </location>
</feature>
<feature type="transmembrane region" description="Helical" evidence="4">
    <location>
        <begin position="996"/>
        <end position="1019"/>
    </location>
</feature>
<feature type="domain" description="GST C-terminal" evidence="6">
    <location>
        <begin position="421"/>
        <end position="561"/>
    </location>
</feature>
<dbReference type="SFLD" id="SFLDG00358">
    <property type="entry name" value="Main_(cytGST)"/>
    <property type="match status" value="1"/>
</dbReference>
<dbReference type="Pfam" id="PF13410">
    <property type="entry name" value="GST_C_2"/>
    <property type="match status" value="1"/>
</dbReference>
<feature type="compositionally biased region" description="Basic residues" evidence="3">
    <location>
        <begin position="639"/>
        <end position="649"/>
    </location>
</feature>
<gene>
    <name evidence="7" type="primary">Gstt1</name>
    <name evidence="7" type="ORF">AK812_SmicGene33169</name>
</gene>
<dbReference type="GO" id="GO:0005737">
    <property type="term" value="C:cytoplasm"/>
    <property type="evidence" value="ECO:0007669"/>
    <property type="project" value="UniProtKB-SubCell"/>
</dbReference>
<feature type="region of interest" description="Disordered" evidence="3">
    <location>
        <begin position="1469"/>
        <end position="1498"/>
    </location>
</feature>
<reference evidence="7 8" key="1">
    <citation type="submission" date="2016-02" db="EMBL/GenBank/DDBJ databases">
        <title>Genome analysis of coral dinoflagellate symbionts highlights evolutionary adaptations to a symbiotic lifestyle.</title>
        <authorList>
            <person name="Aranda M."/>
            <person name="Li Y."/>
            <person name="Liew Y.J."/>
            <person name="Baumgarten S."/>
            <person name="Simakov O."/>
            <person name="Wilson M."/>
            <person name="Piel J."/>
            <person name="Ashoor H."/>
            <person name="Bougouffa S."/>
            <person name="Bajic V.B."/>
            <person name="Ryu T."/>
            <person name="Ravasi T."/>
            <person name="Bayer T."/>
            <person name="Micklem G."/>
            <person name="Kim H."/>
            <person name="Bhak J."/>
            <person name="Lajeunesse T.C."/>
            <person name="Voolstra C.R."/>
        </authorList>
    </citation>
    <scope>NUCLEOTIDE SEQUENCE [LARGE SCALE GENOMIC DNA]</scope>
    <source>
        <strain evidence="7 8">CCMP2467</strain>
    </source>
</reference>
<feature type="transmembrane region" description="Helical" evidence="4">
    <location>
        <begin position="1039"/>
        <end position="1060"/>
    </location>
</feature>
<sequence length="1498" mass="165466">MAMLLPTMMLTMAGDWTPKVSKRENANMNADMLRLVSPKKKRDELRGDVALEDLQRSCSLLLAGAAALQFMPTKLRSEDPEPRNVTRTAVHERFMMLTCFDGPGDPRSLPESQMSKNQKRTPEGDADDLVETRRKARRINHYLDLVPARYYLGTESAQAKGGKWAHLDPKLAKSTTQLIAEAATAEDQPATASKKKKNRDRRSLSQSPEPSGPNSRAELREKLNRRIAELQEERRRKQSEADKAKAAEIRAAREKAPAAAAPNGVKANHKSEARSRNGAAKAEDEEEPEAEASGLPFEAGVGQRGRKVKKLQAELRKQEADAAKLREGSFLGALSAPRAKLGREEPFAREADLIKAAGIPLRLRATWLGRGHHRQEAFLRVNPRHQVPALLHGQFALSEAQAIMRYLCELHGVLDPWFGESLEERARISMLLSWHHHAVRKTVMLNHNLPVYYIPFYAGEAKHPRPQKAQVEELRQNFAESLQQLEEFIGSGHFLVGGRLTAADIAIAPDLTAMDVDPDVNEILAAFPAVRRWLECLQETPGFRESHAGFVNALPAMREHFVSRSADPGDHSFMDCWEDPWLEANEEVHDDVSKLRKVQKTMEMKKKKGQDRWNAKMESDKQKAEERQAQRKENLQSRGTKKKNQMQRRLKAEALSSEAPKHWSHHKALNSTVPNPSAFFAMAGRPGLRGRLLVAALFGLAKGDGPVATTTSTTTTTTAAGFQMGCNPYDGYQYFRITLAGPIPRTHCTSSWDLNEVEMWDVLGNKVILSADAPYGSAEPASNAVDGDLGSYFAGDHDIGAGCTCWDDSKVGSSGIVVNTPFVSQISRIKLTQGGDTNPWSVARMKIECGSSPSAYSALPIFVDTSRTSTTITCSPAGCTVERETPLTDWCEGVALAGLGSTLSVALLVIEPWARCAAAADGLPMGLLGEQKTSPHRLRLVLLSLWLVAGGLVAVAQCVGLSTSRLTYALYGSLLGLLPGMLHLRRSKSEKPPRAICRYAGAVAIPAMGIFVSLYPFLPMCHWHSFMTEGDPPKDSGQWFLRGVDAVACIGITVVAALAMKLKHEESNYIRHAVWAIVGSWMLVVLLASTTFFPERYHPILQHASWHLEGVNFMWIAWLMVDRIAALAGGDSFAMSHSGKMIRTATLCFHLRIATETFLGFTDVSVAMQLFFASVFLLLWFFLCLNIAVCLSKCLRTMQKEASARPLQSLSPLKVQDQMAIRVLRCELAACMLITFSTTTLWWLPYKVLGWVMTVSFADETLLIPVVVAHRCNHLIKVTSVASLSGLLWSATGRKEKPPGPNGAARARGLQTKSNSLKLGDEYVWKAKVEELGNRGITVLSLMRFWRQLMEDKAPSSFMRSIGFASLAGAAHAWTFKFGMDIDWKPYAWQNATTMELMGIGKDIADGMTALCDNLTIESVQTDWLDCWTSDGQLGPKLADGTLDACMTYSHGRGSRDANADWSIAILDDNKAGGPDDPVDEWRAVSQRLGRSRREDDD</sequence>
<keyword evidence="8" id="KW-1185">Reference proteome</keyword>
<feature type="region of interest" description="Disordered" evidence="3">
    <location>
        <begin position="101"/>
        <end position="130"/>
    </location>
</feature>
<dbReference type="OrthoDB" id="422574at2759"/>
<dbReference type="Proteomes" id="UP000186817">
    <property type="component" value="Unassembled WGS sequence"/>
</dbReference>
<dbReference type="InterPro" id="IPR036282">
    <property type="entry name" value="Glutathione-S-Trfase_C_sf"/>
</dbReference>
<evidence type="ECO:0000259" key="5">
    <source>
        <dbReference type="PROSITE" id="PS50404"/>
    </source>
</evidence>
<dbReference type="PROSITE" id="PS50404">
    <property type="entry name" value="GST_NTER"/>
    <property type="match status" value="1"/>
</dbReference>
<evidence type="ECO:0000313" key="7">
    <source>
        <dbReference type="EMBL" id="OLP85803.1"/>
    </source>
</evidence>
<feature type="compositionally biased region" description="Basic and acidic residues" evidence="3">
    <location>
        <begin position="601"/>
        <end position="635"/>
    </location>
</feature>
<feature type="domain" description="GST N-terminal" evidence="5">
    <location>
        <begin position="353"/>
        <end position="415"/>
    </location>
</feature>
<keyword evidence="4" id="KW-1133">Transmembrane helix</keyword>
<dbReference type="PROSITE" id="PS50405">
    <property type="entry name" value="GST_CTER"/>
    <property type="match status" value="1"/>
</dbReference>
<dbReference type="Gene3D" id="3.40.30.10">
    <property type="entry name" value="Glutaredoxin"/>
    <property type="match status" value="1"/>
</dbReference>
<organism evidence="7 8">
    <name type="scientific">Symbiodinium microadriaticum</name>
    <name type="common">Dinoflagellate</name>
    <name type="synonym">Zooxanthella microadriatica</name>
    <dbReference type="NCBI Taxonomy" id="2951"/>
    <lineage>
        <taxon>Eukaryota</taxon>
        <taxon>Sar</taxon>
        <taxon>Alveolata</taxon>
        <taxon>Dinophyceae</taxon>
        <taxon>Suessiales</taxon>
        <taxon>Symbiodiniaceae</taxon>
        <taxon>Symbiodinium</taxon>
    </lineage>
</organism>
<evidence type="ECO:0000256" key="1">
    <source>
        <dbReference type="ARBA" id="ARBA00004496"/>
    </source>
</evidence>
<keyword evidence="2" id="KW-0963">Cytoplasm</keyword>
<feature type="compositionally biased region" description="Polar residues" evidence="3">
    <location>
        <begin position="204"/>
        <end position="214"/>
    </location>
</feature>
<dbReference type="SFLD" id="SFLDS00019">
    <property type="entry name" value="Glutathione_Transferase_(cytos"/>
    <property type="match status" value="1"/>
</dbReference>
<evidence type="ECO:0000313" key="8">
    <source>
        <dbReference type="Proteomes" id="UP000186817"/>
    </source>
</evidence>
<dbReference type="Gene3D" id="1.20.1050.10">
    <property type="match status" value="1"/>
</dbReference>
<feature type="transmembrane region" description="Helical" evidence="4">
    <location>
        <begin position="1072"/>
        <end position="1093"/>
    </location>
</feature>
<feature type="region of interest" description="Disordered" evidence="3">
    <location>
        <begin position="601"/>
        <end position="662"/>
    </location>
</feature>
<feature type="transmembrane region" description="Helical" evidence="4">
    <location>
        <begin position="940"/>
        <end position="962"/>
    </location>
</feature>
<keyword evidence="7" id="KW-0808">Transferase</keyword>
<accession>A0A1Q9CSA0</accession>
<evidence type="ECO:0000256" key="3">
    <source>
        <dbReference type="SAM" id="MobiDB-lite"/>
    </source>
</evidence>
<dbReference type="InterPro" id="IPR051369">
    <property type="entry name" value="GST_Theta"/>
</dbReference>
<keyword evidence="4" id="KW-0812">Transmembrane</keyword>
<dbReference type="Pfam" id="PF04935">
    <property type="entry name" value="SURF6"/>
    <property type="match status" value="1"/>
</dbReference>
<dbReference type="EMBL" id="LSRX01000956">
    <property type="protein sequence ID" value="OLP85803.1"/>
    <property type="molecule type" value="Genomic_DNA"/>
</dbReference>
<dbReference type="InterPro" id="IPR004045">
    <property type="entry name" value="Glutathione_S-Trfase_N"/>
</dbReference>
<keyword evidence="4" id="KW-0472">Membrane</keyword>
<feature type="region of interest" description="Disordered" evidence="3">
    <location>
        <begin position="182"/>
        <end position="297"/>
    </location>
</feature>
<dbReference type="InterPro" id="IPR040079">
    <property type="entry name" value="Glutathione_S-Trfase"/>
</dbReference>
<dbReference type="InterPro" id="IPR010987">
    <property type="entry name" value="Glutathione-S-Trfase_C-like"/>
</dbReference>
<dbReference type="PANTHER" id="PTHR43917:SF8">
    <property type="entry name" value="GH16740P-RELATED"/>
    <property type="match status" value="1"/>
</dbReference>
<feature type="transmembrane region" description="Helical" evidence="4">
    <location>
        <begin position="1223"/>
        <end position="1244"/>
    </location>
</feature>
<comment type="subcellular location">
    <subcellularLocation>
        <location evidence="1">Cytoplasm</location>
    </subcellularLocation>
</comment>
<evidence type="ECO:0000256" key="2">
    <source>
        <dbReference type="ARBA" id="ARBA00022490"/>
    </source>
</evidence>
<dbReference type="SUPFAM" id="SSF47616">
    <property type="entry name" value="GST C-terminal domain-like"/>
    <property type="match status" value="1"/>
</dbReference>
<dbReference type="SUPFAM" id="SSF52833">
    <property type="entry name" value="Thioredoxin-like"/>
    <property type="match status" value="1"/>
</dbReference>
<dbReference type="GO" id="GO:0016740">
    <property type="term" value="F:transferase activity"/>
    <property type="evidence" value="ECO:0007669"/>
    <property type="project" value="UniProtKB-KW"/>
</dbReference>
<dbReference type="InterPro" id="IPR036249">
    <property type="entry name" value="Thioredoxin-like_sf"/>
</dbReference>
<evidence type="ECO:0000259" key="6">
    <source>
        <dbReference type="PROSITE" id="PS50405"/>
    </source>
</evidence>
<dbReference type="PANTHER" id="PTHR43917">
    <property type="match status" value="1"/>
</dbReference>
<dbReference type="Pfam" id="PF02798">
    <property type="entry name" value="GST_N"/>
    <property type="match status" value="1"/>
</dbReference>
<evidence type="ECO:0000256" key="4">
    <source>
        <dbReference type="SAM" id="Phobius"/>
    </source>
</evidence>